<keyword evidence="9" id="KW-0472">Membrane</keyword>
<evidence type="ECO:0000259" key="14">
    <source>
        <dbReference type="PROSITE" id="PS50948"/>
    </source>
</evidence>
<dbReference type="InterPro" id="IPR003609">
    <property type="entry name" value="Pan_app"/>
</dbReference>
<dbReference type="Pfam" id="PF00008">
    <property type="entry name" value="EGF"/>
    <property type="match status" value="1"/>
</dbReference>
<keyword evidence="11" id="KW-0325">Glycoprotein</keyword>
<reference evidence="16" key="1">
    <citation type="journal article" date="2017" name="bioRxiv">
        <title>Comparative analysis of the genomes of Stylophora pistillata and Acropora digitifera provides evidence for extensive differences between species of corals.</title>
        <authorList>
            <person name="Voolstra C.R."/>
            <person name="Li Y."/>
            <person name="Liew Y.J."/>
            <person name="Baumgarten S."/>
            <person name="Zoccola D."/>
            <person name="Flot J.-F."/>
            <person name="Tambutte S."/>
            <person name="Allemand D."/>
            <person name="Aranda M."/>
        </authorList>
    </citation>
    <scope>NUCLEOTIDE SEQUENCE [LARGE SCALE GENOMIC DNA]</scope>
</reference>
<dbReference type="STRING" id="50429.A0A2B4S0E1"/>
<comment type="caution">
    <text evidence="12">Lacks conserved residue(s) required for the propagation of feature annotation.</text>
</comment>
<comment type="caution">
    <text evidence="15">The sequence shown here is derived from an EMBL/GenBank/DDBJ whole genome shotgun (WGS) entry which is preliminary data.</text>
</comment>
<dbReference type="InterPro" id="IPR000742">
    <property type="entry name" value="EGF"/>
</dbReference>
<evidence type="ECO:0000256" key="12">
    <source>
        <dbReference type="PROSITE-ProRule" id="PRU00076"/>
    </source>
</evidence>
<dbReference type="PROSITE" id="PS50026">
    <property type="entry name" value="EGF_3"/>
    <property type="match status" value="2"/>
</dbReference>
<dbReference type="AlphaFoldDB" id="A0A2B4S0E1"/>
<dbReference type="GO" id="GO:0023052">
    <property type="term" value="P:signaling"/>
    <property type="evidence" value="ECO:0007669"/>
    <property type="project" value="UniProtKB-ARBA"/>
</dbReference>
<dbReference type="Pfam" id="PF00024">
    <property type="entry name" value="PAN_1"/>
    <property type="match status" value="1"/>
</dbReference>
<keyword evidence="4" id="KW-0812">Transmembrane</keyword>
<evidence type="ECO:0000256" key="9">
    <source>
        <dbReference type="ARBA" id="ARBA00023136"/>
    </source>
</evidence>
<dbReference type="FunFam" id="2.10.25.10:FF:000038">
    <property type="entry name" value="Fibrillin 2"/>
    <property type="match status" value="1"/>
</dbReference>
<dbReference type="SMART" id="SM00181">
    <property type="entry name" value="EGF"/>
    <property type="match status" value="3"/>
</dbReference>
<accession>A0A2B4S0E1</accession>
<dbReference type="InterPro" id="IPR001881">
    <property type="entry name" value="EGF-like_Ca-bd_dom"/>
</dbReference>
<dbReference type="FunFam" id="2.10.25.10:FF:000391">
    <property type="entry name" value="Weary, isoform C"/>
    <property type="match status" value="1"/>
</dbReference>
<dbReference type="InterPro" id="IPR018097">
    <property type="entry name" value="EGF_Ca-bd_CS"/>
</dbReference>
<keyword evidence="2" id="KW-1003">Cell membrane</keyword>
<dbReference type="CDD" id="cd00054">
    <property type="entry name" value="EGF_CA"/>
    <property type="match status" value="3"/>
</dbReference>
<evidence type="ECO:0000256" key="2">
    <source>
        <dbReference type="ARBA" id="ARBA00022475"/>
    </source>
</evidence>
<dbReference type="GO" id="GO:0007154">
    <property type="term" value="P:cell communication"/>
    <property type="evidence" value="ECO:0007669"/>
    <property type="project" value="UniProtKB-ARBA"/>
</dbReference>
<dbReference type="FunFam" id="2.10.25.10:FF:000653">
    <property type="entry name" value="Putative Fibrillin-1"/>
    <property type="match status" value="1"/>
</dbReference>
<dbReference type="Proteomes" id="UP000225706">
    <property type="component" value="Unassembled WGS sequence"/>
</dbReference>
<evidence type="ECO:0000313" key="15">
    <source>
        <dbReference type="EMBL" id="PFX24164.1"/>
    </source>
</evidence>
<protein>
    <submittedName>
        <fullName evidence="15">Protein HEG-like 1</fullName>
    </submittedName>
</protein>
<evidence type="ECO:0000259" key="13">
    <source>
        <dbReference type="PROSITE" id="PS50026"/>
    </source>
</evidence>
<dbReference type="OrthoDB" id="5971814at2759"/>
<dbReference type="PROSITE" id="PS50948">
    <property type="entry name" value="PAN"/>
    <property type="match status" value="1"/>
</dbReference>
<evidence type="ECO:0000256" key="1">
    <source>
        <dbReference type="ARBA" id="ARBA00004251"/>
    </source>
</evidence>
<evidence type="ECO:0000256" key="6">
    <source>
        <dbReference type="ARBA" id="ARBA00022737"/>
    </source>
</evidence>
<dbReference type="InterPro" id="IPR049883">
    <property type="entry name" value="NOTCH1_EGF-like"/>
</dbReference>
<dbReference type="EMBL" id="LSMT01000184">
    <property type="protein sequence ID" value="PFX24164.1"/>
    <property type="molecule type" value="Genomic_DNA"/>
</dbReference>
<dbReference type="PROSITE" id="PS01187">
    <property type="entry name" value="EGF_CA"/>
    <property type="match status" value="2"/>
</dbReference>
<keyword evidence="6" id="KW-0677">Repeat</keyword>
<name>A0A2B4S0E1_STYPI</name>
<sequence length="400" mass="44703">MVAGMFFRIEDVDECTLGEYNCPAENECINTRGSYQCSECKLGYTDDGNICQGKMLQKMERFIFFALFTCLDCVSANNQCEANSMGDDCRVIKFKEGTKNKILTNHVIRTDQVQDRDICELRCYLEPNCVSYNYGPGGGGTSTCELNDMTHLQVFDSFEDKSGFLYTEIFNPCDSNPCANQATCQAGFGDHGYRCLCPAGYQGVQCETDIDECNDFNPLCDENAHCGNTDGSFTCTCKAGYAGNGHLCTDNWTKINSDPVCFGTKDNDYGSFAIQEAGQIYTFKLVHTSGSVTCVTNLESTKWGCSYSDYGDYNLMTVMTYRNGVLQLAEFVRNINEYRYQLDGFDVNSPTLVFNLLPTPLSVSRYQEFQVWYGQDLAGFTEENNAGETCTDVYALYPLN</sequence>
<dbReference type="SMART" id="SM00179">
    <property type="entry name" value="EGF_CA"/>
    <property type="match status" value="3"/>
</dbReference>
<evidence type="ECO:0000313" key="16">
    <source>
        <dbReference type="Proteomes" id="UP000225706"/>
    </source>
</evidence>
<keyword evidence="7" id="KW-0106">Calcium</keyword>
<organism evidence="15 16">
    <name type="scientific">Stylophora pistillata</name>
    <name type="common">Smooth cauliflower coral</name>
    <dbReference type="NCBI Taxonomy" id="50429"/>
    <lineage>
        <taxon>Eukaryota</taxon>
        <taxon>Metazoa</taxon>
        <taxon>Cnidaria</taxon>
        <taxon>Anthozoa</taxon>
        <taxon>Hexacorallia</taxon>
        <taxon>Scleractinia</taxon>
        <taxon>Astrocoeniina</taxon>
        <taxon>Pocilloporidae</taxon>
        <taxon>Stylophora</taxon>
    </lineage>
</organism>
<evidence type="ECO:0000256" key="4">
    <source>
        <dbReference type="ARBA" id="ARBA00022692"/>
    </source>
</evidence>
<dbReference type="SUPFAM" id="SSF57196">
    <property type="entry name" value="EGF/Laminin"/>
    <property type="match status" value="3"/>
</dbReference>
<evidence type="ECO:0000256" key="11">
    <source>
        <dbReference type="ARBA" id="ARBA00023180"/>
    </source>
</evidence>
<feature type="domain" description="Apple" evidence="14">
    <location>
        <begin position="89"/>
        <end position="173"/>
    </location>
</feature>
<dbReference type="PROSITE" id="PS00022">
    <property type="entry name" value="EGF_1"/>
    <property type="match status" value="1"/>
</dbReference>
<dbReference type="GO" id="GO:0005886">
    <property type="term" value="C:plasma membrane"/>
    <property type="evidence" value="ECO:0007669"/>
    <property type="project" value="UniProtKB-SubCell"/>
</dbReference>
<dbReference type="Pfam" id="PF07645">
    <property type="entry name" value="EGF_CA"/>
    <property type="match status" value="2"/>
</dbReference>
<proteinExistence type="predicted"/>
<feature type="domain" description="EGF-like" evidence="13">
    <location>
        <begin position="169"/>
        <end position="207"/>
    </location>
</feature>
<keyword evidence="16" id="KW-1185">Reference proteome</keyword>
<comment type="subcellular location">
    <subcellularLocation>
        <location evidence="1">Cell membrane</location>
        <topology evidence="1">Single-pass type I membrane protein</topology>
    </subcellularLocation>
</comment>
<dbReference type="PANTHER" id="PTHR24039:SF28">
    <property type="entry name" value="EGF-LIKE DOMAIN-CONTAINING PROTEIN"/>
    <property type="match status" value="1"/>
</dbReference>
<dbReference type="InterPro" id="IPR000152">
    <property type="entry name" value="EGF-type_Asp/Asn_hydroxyl_site"/>
</dbReference>
<keyword evidence="5" id="KW-0732">Signal</keyword>
<dbReference type="Gene3D" id="2.10.25.10">
    <property type="entry name" value="Laminin"/>
    <property type="match status" value="3"/>
</dbReference>
<dbReference type="PROSITE" id="PS00010">
    <property type="entry name" value="ASX_HYDROXYL"/>
    <property type="match status" value="1"/>
</dbReference>
<evidence type="ECO:0000256" key="8">
    <source>
        <dbReference type="ARBA" id="ARBA00022989"/>
    </source>
</evidence>
<evidence type="ECO:0000256" key="3">
    <source>
        <dbReference type="ARBA" id="ARBA00022536"/>
    </source>
</evidence>
<keyword evidence="8" id="KW-1133">Transmembrane helix</keyword>
<dbReference type="PANTHER" id="PTHR24039">
    <property type="entry name" value="FIBRILLIN-RELATED"/>
    <property type="match status" value="1"/>
</dbReference>
<dbReference type="GO" id="GO:0005509">
    <property type="term" value="F:calcium ion binding"/>
    <property type="evidence" value="ECO:0007669"/>
    <property type="project" value="InterPro"/>
</dbReference>
<evidence type="ECO:0000256" key="7">
    <source>
        <dbReference type="ARBA" id="ARBA00022837"/>
    </source>
</evidence>
<feature type="disulfide bond" evidence="12">
    <location>
        <begin position="197"/>
        <end position="206"/>
    </location>
</feature>
<keyword evidence="10 12" id="KW-1015">Disulfide bond</keyword>
<feature type="disulfide bond" evidence="12">
    <location>
        <begin position="178"/>
        <end position="195"/>
    </location>
</feature>
<dbReference type="PROSITE" id="PS01186">
    <property type="entry name" value="EGF_2"/>
    <property type="match status" value="2"/>
</dbReference>
<feature type="domain" description="EGF-like" evidence="13">
    <location>
        <begin position="209"/>
        <end position="249"/>
    </location>
</feature>
<evidence type="ECO:0000256" key="5">
    <source>
        <dbReference type="ARBA" id="ARBA00022729"/>
    </source>
</evidence>
<evidence type="ECO:0000256" key="10">
    <source>
        <dbReference type="ARBA" id="ARBA00023157"/>
    </source>
</evidence>
<gene>
    <name evidence="15" type="primary">Heg1</name>
    <name evidence="15" type="ORF">AWC38_SpisGene11260</name>
</gene>
<keyword evidence="3 12" id="KW-0245">EGF-like domain</keyword>